<reference evidence="3 4" key="1">
    <citation type="submission" date="2024-04" db="EMBL/GenBank/DDBJ databases">
        <title>Tritrichomonas musculus Genome.</title>
        <authorList>
            <person name="Alves-Ferreira E."/>
            <person name="Grigg M."/>
            <person name="Lorenzi H."/>
            <person name="Galac M."/>
        </authorList>
    </citation>
    <scope>NUCLEOTIDE SEQUENCE [LARGE SCALE GENOMIC DNA]</scope>
    <source>
        <strain evidence="3 4">EAF2021</strain>
    </source>
</reference>
<sequence length="715" mass="82996">MNVWTPEFLKKLAFPSNAELFNYLKIEALKTGFVLCSRSSLIEPYGRFYCSKGRKTEKATNKCNCTFSICSTPENRDGKYYFVVRIDSSLKLEHQNHQPNPRLYTYLLLSDDIKTRIQMFHDAGVKPTQIQKILLKKNIENISTLQIQSVIERETIETFNLEIAVLTIHKEELGNLANFGDIIFVDGTHSALKMKWEILPLTLITKDYNITCGGILYAAIVNEQVIEWMLQKLTGYEEFRKSIQTFITDEDHSFKSTIKTWLKEVNSIPNLNNHINVNHVLCSLHKSRNFAKKLHKYGLDKANREAAEEQFRILCYHTNIIFAKESFNKLMNNYGQRLNHYCEKHIIPYSTNFARSYISNISCLNYNTSSPAESMNSMLKQALNSREITLVQSRIEFDRILSNHDINCKIKISRMRIAPDYPQFQFLSPQIKLSKKIIIESIDDNYHHAYHINNQSNLYDMRGNICSCNLTVFAGFPCCHLIKLYDIKKLGFPFEFESPRWIKNNSTISISNKNSINEDDYFTDNQNIEEEDEEEEIKENINDIENIQSETQKGRYLILFHKGKELAKLGSINEILQVSPDSSIDQALLSENELGDIDNGNNVNYNDNDNDNGQSLIVRNGNANLKGRKKRGRKAKQTNQVDFTKQQTCEICTLHHATKDCAFYKKRLEIMKANKEKYQEVEARRCSLCGGINHQNRQCDLRKEAKEYYTQRNFS</sequence>
<comment type="caution">
    <text evidence="3">The sequence shown here is derived from an EMBL/GenBank/DDBJ whole genome shotgun (WGS) entry which is preliminary data.</text>
</comment>
<evidence type="ECO:0000256" key="1">
    <source>
        <dbReference type="PROSITE-ProRule" id="PRU00325"/>
    </source>
</evidence>
<dbReference type="PROSITE" id="PS50966">
    <property type="entry name" value="ZF_SWIM"/>
    <property type="match status" value="1"/>
</dbReference>
<dbReference type="InterPro" id="IPR031052">
    <property type="entry name" value="FHY3/FAR1"/>
</dbReference>
<feature type="domain" description="SWIM-type" evidence="2">
    <location>
        <begin position="450"/>
        <end position="489"/>
    </location>
</feature>
<gene>
    <name evidence="3" type="ORF">M9Y10_027887</name>
</gene>
<evidence type="ECO:0000313" key="4">
    <source>
        <dbReference type="Proteomes" id="UP001470230"/>
    </source>
</evidence>
<keyword evidence="4" id="KW-1185">Reference proteome</keyword>
<proteinExistence type="predicted"/>
<accession>A0ABR2H4F4</accession>
<keyword evidence="1" id="KW-0862">Zinc</keyword>
<name>A0ABR2H4F4_9EUKA</name>
<evidence type="ECO:0000313" key="3">
    <source>
        <dbReference type="EMBL" id="KAK8841050.1"/>
    </source>
</evidence>
<dbReference type="EMBL" id="JAPFFF010000043">
    <property type="protein sequence ID" value="KAK8841050.1"/>
    <property type="molecule type" value="Genomic_DNA"/>
</dbReference>
<dbReference type="InterPro" id="IPR007527">
    <property type="entry name" value="Znf_SWIM"/>
</dbReference>
<evidence type="ECO:0000259" key="2">
    <source>
        <dbReference type="PROSITE" id="PS50966"/>
    </source>
</evidence>
<dbReference type="PANTHER" id="PTHR31669">
    <property type="entry name" value="PROTEIN FAR1-RELATED SEQUENCE 10-RELATED"/>
    <property type="match status" value="1"/>
</dbReference>
<protein>
    <recommendedName>
        <fullName evidence="2">SWIM-type domain-containing protein</fullName>
    </recommendedName>
</protein>
<keyword evidence="1" id="KW-0479">Metal-binding</keyword>
<dbReference type="Proteomes" id="UP001470230">
    <property type="component" value="Unassembled WGS sequence"/>
</dbReference>
<keyword evidence="1" id="KW-0863">Zinc-finger</keyword>
<organism evidence="3 4">
    <name type="scientific">Tritrichomonas musculus</name>
    <dbReference type="NCBI Taxonomy" id="1915356"/>
    <lineage>
        <taxon>Eukaryota</taxon>
        <taxon>Metamonada</taxon>
        <taxon>Parabasalia</taxon>
        <taxon>Tritrichomonadida</taxon>
        <taxon>Tritrichomonadidae</taxon>
        <taxon>Tritrichomonas</taxon>
    </lineage>
</organism>
<dbReference type="PANTHER" id="PTHR31669:SF251">
    <property type="entry name" value="PROTEIN FAR1-RELATED SEQUENCE"/>
    <property type="match status" value="1"/>
</dbReference>